<reference evidence="7 8" key="2">
    <citation type="submission" date="2018-08" db="EMBL/GenBank/DDBJ databases">
        <title>A genome reference for cultivated species of the human gut microbiota.</title>
        <authorList>
            <person name="Zou Y."/>
            <person name="Xue W."/>
            <person name="Luo G."/>
        </authorList>
    </citation>
    <scope>NUCLEOTIDE SEQUENCE [LARGE SCALE GENOMIC DNA]</scope>
    <source>
        <strain evidence="5 8">AM34-25</strain>
        <strain evidence="4 7">AM50-4</strain>
    </source>
</reference>
<dbReference type="Pfam" id="PF13366">
    <property type="entry name" value="PDDEXK_3"/>
    <property type="match status" value="1"/>
</dbReference>
<dbReference type="EMBL" id="QSEE01000002">
    <property type="protein sequence ID" value="RGZ50936.1"/>
    <property type="molecule type" value="Genomic_DNA"/>
</dbReference>
<evidence type="ECO:0000313" key="2">
    <source>
        <dbReference type="EMBL" id="KAB4183317.1"/>
    </source>
</evidence>
<evidence type="ECO:0000313" key="4">
    <source>
        <dbReference type="EMBL" id="RGZ50936.1"/>
    </source>
</evidence>
<evidence type="ECO:0000313" key="5">
    <source>
        <dbReference type="EMBL" id="RHC74850.1"/>
    </source>
</evidence>
<dbReference type="Proteomes" id="UP000095788">
    <property type="component" value="Unassembled WGS sequence"/>
</dbReference>
<evidence type="ECO:0000313" key="10">
    <source>
        <dbReference type="Proteomes" id="UP000487221"/>
    </source>
</evidence>
<organism evidence="1 6">
    <name type="scientific">Bacteroides uniformis</name>
    <dbReference type="NCBI Taxonomy" id="820"/>
    <lineage>
        <taxon>Bacteria</taxon>
        <taxon>Pseudomonadati</taxon>
        <taxon>Bacteroidota</taxon>
        <taxon>Bacteroidia</taxon>
        <taxon>Bacteroidales</taxon>
        <taxon>Bacteroidaceae</taxon>
        <taxon>Bacteroides</taxon>
    </lineage>
</organism>
<protein>
    <submittedName>
        <fullName evidence="1">Uncharacterized protein</fullName>
    </submittedName>
</protein>
<dbReference type="EMBL" id="QSIF01000007">
    <property type="protein sequence ID" value="RHC74850.1"/>
    <property type="molecule type" value="Genomic_DNA"/>
</dbReference>
<evidence type="ECO:0000313" key="1">
    <source>
        <dbReference type="EMBL" id="CUP46517.1"/>
    </source>
</evidence>
<dbReference type="Proteomes" id="UP000283684">
    <property type="component" value="Unassembled WGS sequence"/>
</dbReference>
<evidence type="ECO:0000313" key="3">
    <source>
        <dbReference type="EMBL" id="KAB4188015.1"/>
    </source>
</evidence>
<evidence type="ECO:0000313" key="7">
    <source>
        <dbReference type="Proteomes" id="UP000283684"/>
    </source>
</evidence>
<reference evidence="1 6" key="1">
    <citation type="submission" date="2015-09" db="EMBL/GenBank/DDBJ databases">
        <authorList>
            <consortium name="Pathogen Informatics"/>
        </authorList>
    </citation>
    <scope>NUCLEOTIDE SEQUENCE [LARGE SCALE GENOMIC DNA]</scope>
    <source>
        <strain evidence="1 6">2789STDY5834942</strain>
    </source>
</reference>
<name>A0A174NHY2_BACUN</name>
<evidence type="ECO:0000313" key="9">
    <source>
        <dbReference type="Proteomes" id="UP000442334"/>
    </source>
</evidence>
<dbReference type="Proteomes" id="UP000442334">
    <property type="component" value="Unassembled WGS sequence"/>
</dbReference>
<dbReference type="Proteomes" id="UP000284514">
    <property type="component" value="Unassembled WGS sequence"/>
</dbReference>
<accession>A0A174NHY2</accession>
<dbReference type="Proteomes" id="UP000487221">
    <property type="component" value="Unassembled WGS sequence"/>
</dbReference>
<dbReference type="EMBL" id="CZBF01000001">
    <property type="protein sequence ID" value="CUP46517.1"/>
    <property type="molecule type" value="Genomic_DNA"/>
</dbReference>
<evidence type="ECO:0000313" key="8">
    <source>
        <dbReference type="Proteomes" id="UP000284514"/>
    </source>
</evidence>
<reference evidence="9 10" key="3">
    <citation type="journal article" date="2019" name="Nat. Med.">
        <title>A library of human gut bacterial isolates paired with longitudinal multiomics data enables mechanistic microbiome research.</title>
        <authorList>
            <person name="Poyet M."/>
            <person name="Groussin M."/>
            <person name="Gibbons S.M."/>
            <person name="Avila-Pacheco J."/>
            <person name="Jiang X."/>
            <person name="Kearney S.M."/>
            <person name="Perrotta A.R."/>
            <person name="Berdy B."/>
            <person name="Zhao S."/>
            <person name="Lieberman T.D."/>
            <person name="Swanson P.K."/>
            <person name="Smith M."/>
            <person name="Roesemann S."/>
            <person name="Alexander J.E."/>
            <person name="Rich S.A."/>
            <person name="Livny J."/>
            <person name="Vlamakis H."/>
            <person name="Clish C."/>
            <person name="Bullock K."/>
            <person name="Deik A."/>
            <person name="Scott J."/>
            <person name="Pierce K.A."/>
            <person name="Xavier R.J."/>
            <person name="Alm E.J."/>
        </authorList>
    </citation>
    <scope>NUCLEOTIDE SEQUENCE [LARGE SCALE GENOMIC DNA]</scope>
    <source>
        <strain evidence="3 10">BIOML-A19</strain>
        <strain evidence="2 9">BIOML-A21</strain>
    </source>
</reference>
<sequence length="46" mass="5458">MDDDNKEQCINYMYAAKKLVGLLVNFRCSSIQKERFVNFDLLNKEI</sequence>
<evidence type="ECO:0000313" key="6">
    <source>
        <dbReference type="Proteomes" id="UP000095788"/>
    </source>
</evidence>
<dbReference type="EMBL" id="WCUA01000020">
    <property type="protein sequence ID" value="KAB4183317.1"/>
    <property type="molecule type" value="Genomic_DNA"/>
</dbReference>
<dbReference type="AlphaFoldDB" id="A0A174NHY2"/>
<dbReference type="EMBL" id="WCTY01000002">
    <property type="protein sequence ID" value="KAB4188015.1"/>
    <property type="molecule type" value="Genomic_DNA"/>
</dbReference>
<gene>
    <name evidence="5" type="ORF">DW831_06760</name>
    <name evidence="4" type="ORF">DW988_03775</name>
    <name evidence="1" type="ORF">ERS852554_00830</name>
    <name evidence="2" type="ORF">GAQ34_16125</name>
    <name evidence="3" type="ORF">GAQ44_01750</name>
</gene>
<proteinExistence type="predicted"/>
<dbReference type="InterPro" id="IPR026350">
    <property type="entry name" value="GxxExxY"/>
</dbReference>